<dbReference type="EnsemblMetazoa" id="MESCA010036-RA">
    <property type="protein sequence ID" value="MESCA010036-PA"/>
    <property type="gene ID" value="MESCA010036"/>
</dbReference>
<reference evidence="2" key="2">
    <citation type="submission" date="2015-06" db="UniProtKB">
        <authorList>
            <consortium name="EnsemblMetazoa"/>
        </authorList>
    </citation>
    <scope>IDENTIFICATION</scope>
</reference>
<dbReference type="GO" id="GO:0140326">
    <property type="term" value="F:ATPase-coupled intramembrane lipid transporter activity"/>
    <property type="evidence" value="ECO:0007669"/>
    <property type="project" value="TreeGrafter"/>
</dbReference>
<dbReference type="InterPro" id="IPR023214">
    <property type="entry name" value="HAD_sf"/>
</dbReference>
<dbReference type="GO" id="GO:0045332">
    <property type="term" value="P:phospholipid translocation"/>
    <property type="evidence" value="ECO:0007669"/>
    <property type="project" value="TreeGrafter"/>
</dbReference>
<dbReference type="Pfam" id="PF13246">
    <property type="entry name" value="Cation_ATPase"/>
    <property type="match status" value="1"/>
</dbReference>
<reference evidence="3" key="1">
    <citation type="submission" date="2013-02" db="EMBL/GenBank/DDBJ databases">
        <authorList>
            <person name="Hughes D."/>
        </authorList>
    </citation>
    <scope>NUCLEOTIDE SEQUENCE</scope>
    <source>
        <strain>Durham</strain>
        <strain evidence="3">NC isolate 2 -- Noor lab</strain>
    </source>
</reference>
<dbReference type="GO" id="GO:0000166">
    <property type="term" value="F:nucleotide binding"/>
    <property type="evidence" value="ECO:0007669"/>
    <property type="project" value="InterPro"/>
</dbReference>
<organism evidence="2 3">
    <name type="scientific">Megaselia scalaris</name>
    <name type="common">Humpbacked fly</name>
    <name type="synonym">Phora scalaris</name>
    <dbReference type="NCBI Taxonomy" id="36166"/>
    <lineage>
        <taxon>Eukaryota</taxon>
        <taxon>Metazoa</taxon>
        <taxon>Ecdysozoa</taxon>
        <taxon>Arthropoda</taxon>
        <taxon>Hexapoda</taxon>
        <taxon>Insecta</taxon>
        <taxon>Pterygota</taxon>
        <taxon>Neoptera</taxon>
        <taxon>Endopterygota</taxon>
        <taxon>Diptera</taxon>
        <taxon>Brachycera</taxon>
        <taxon>Muscomorpha</taxon>
        <taxon>Platypezoidea</taxon>
        <taxon>Phoridae</taxon>
        <taxon>Megaseliini</taxon>
        <taxon>Megaselia</taxon>
    </lineage>
</organism>
<dbReference type="GO" id="GO:0005886">
    <property type="term" value="C:plasma membrane"/>
    <property type="evidence" value="ECO:0007669"/>
    <property type="project" value="TreeGrafter"/>
</dbReference>
<dbReference type="Gene3D" id="3.40.50.1000">
    <property type="entry name" value="HAD superfamily/HAD-like"/>
    <property type="match status" value="1"/>
</dbReference>
<dbReference type="Proteomes" id="UP000015102">
    <property type="component" value="Unassembled WGS sequence"/>
</dbReference>
<dbReference type="SUPFAM" id="SSF81660">
    <property type="entry name" value="Metal cation-transporting ATPase, ATP-binding domain N"/>
    <property type="match status" value="1"/>
</dbReference>
<feature type="coiled-coil region" evidence="1">
    <location>
        <begin position="89"/>
        <end position="116"/>
    </location>
</feature>
<evidence type="ECO:0000313" key="3">
    <source>
        <dbReference type="Proteomes" id="UP000015102"/>
    </source>
</evidence>
<protein>
    <submittedName>
        <fullName evidence="2">Uncharacterized protein</fullName>
    </submittedName>
</protein>
<name>T1H1H5_MEGSC</name>
<evidence type="ECO:0000313" key="2">
    <source>
        <dbReference type="EnsemblMetazoa" id="MESCA010036-PA"/>
    </source>
</evidence>
<accession>T1H1H5</accession>
<dbReference type="STRING" id="36166.T1H1H5"/>
<dbReference type="EMBL" id="CAQQ02176360">
    <property type="status" value="NOT_ANNOTATED_CDS"/>
    <property type="molecule type" value="Genomic_DNA"/>
</dbReference>
<keyword evidence="3" id="KW-1185">Reference proteome</keyword>
<proteinExistence type="predicted"/>
<evidence type="ECO:0000256" key="1">
    <source>
        <dbReference type="SAM" id="Coils"/>
    </source>
</evidence>
<dbReference type="Gene3D" id="3.40.1110.10">
    <property type="entry name" value="Calcium-transporting ATPase, cytoplasmic domain N"/>
    <property type="match status" value="1"/>
</dbReference>
<dbReference type="InterPro" id="IPR023299">
    <property type="entry name" value="ATPase_P-typ_cyto_dom_N"/>
</dbReference>
<dbReference type="PANTHER" id="PTHR24092:SF175">
    <property type="entry name" value="PHOSPHOLIPID-TRANSPORTING ATPASE"/>
    <property type="match status" value="1"/>
</dbReference>
<sequence>MDYSRPNYVGKKKELQYQRLHVLEFTSDRKRMSVIVRDERQEIYIYTKGAESYVFPLCGPSSADLIQKTDQHISDFAKLGLRTLAVARKRITEEEYKEFKDELAAANNSLENRKQLSEECYAKIETNLDLLGATAVEDALQDNVADTLTSLQAAGIRIWVLT</sequence>
<keyword evidence="1" id="KW-0175">Coiled coil</keyword>
<dbReference type="PANTHER" id="PTHR24092">
    <property type="entry name" value="PROBABLE PHOSPHOLIPID-TRANSPORTING ATPASE"/>
    <property type="match status" value="1"/>
</dbReference>
<dbReference type="AlphaFoldDB" id="T1H1H5"/>
<dbReference type="FunFam" id="3.40.1110.10:FF:000067">
    <property type="entry name" value="Phospholipid-transporting ATPase"/>
    <property type="match status" value="1"/>
</dbReference>
<dbReference type="OMA" id="LNEIMIA"/>
<dbReference type="GO" id="GO:0005783">
    <property type="term" value="C:endoplasmic reticulum"/>
    <property type="evidence" value="ECO:0007669"/>
    <property type="project" value="TreeGrafter"/>
</dbReference>
<dbReference type="HOGENOM" id="CLU_1637362_0_0_1"/>